<organism evidence="3 4">
    <name type="scientific">Candidatus Yonathbacteria bacterium RIFCSPLOWO2_01_FULL_47_33b</name>
    <dbReference type="NCBI Taxonomy" id="1802727"/>
    <lineage>
        <taxon>Bacteria</taxon>
        <taxon>Candidatus Yonathiibacteriota</taxon>
    </lineage>
</organism>
<evidence type="ECO:0000313" key="4">
    <source>
        <dbReference type="Proteomes" id="UP000177987"/>
    </source>
</evidence>
<dbReference type="InterPro" id="IPR050190">
    <property type="entry name" value="UPF0213_domain"/>
</dbReference>
<reference evidence="3 4" key="1">
    <citation type="journal article" date="2016" name="Nat. Commun.">
        <title>Thousands of microbial genomes shed light on interconnected biogeochemical processes in an aquifer system.</title>
        <authorList>
            <person name="Anantharaman K."/>
            <person name="Brown C.T."/>
            <person name="Hug L.A."/>
            <person name="Sharon I."/>
            <person name="Castelle C.J."/>
            <person name="Probst A.J."/>
            <person name="Thomas B.C."/>
            <person name="Singh A."/>
            <person name="Wilkins M.J."/>
            <person name="Karaoz U."/>
            <person name="Brodie E.L."/>
            <person name="Williams K.H."/>
            <person name="Hubbard S.S."/>
            <person name="Banfield J.F."/>
        </authorList>
    </citation>
    <scope>NUCLEOTIDE SEQUENCE [LARGE SCALE GENOMIC DNA]</scope>
</reference>
<dbReference type="Gene3D" id="3.40.1440.10">
    <property type="entry name" value="GIY-YIG endonuclease"/>
    <property type="match status" value="1"/>
</dbReference>
<proteinExistence type="inferred from homology"/>
<dbReference type="InterPro" id="IPR035901">
    <property type="entry name" value="GIY-YIG_endonuc_sf"/>
</dbReference>
<sequence length="97" mass="11310">MGYFVYILLCNQKTFYTGSTDNLERRIKEHKSKKSFYTKQFSDIELVYQETCKGKMEAEKREFQIKGWSAAKKRALIGGNKELLKKLSKSTESVDVL</sequence>
<comment type="similarity">
    <text evidence="1">Belongs to the UPF0213 family.</text>
</comment>
<dbReference type="InterPro" id="IPR000305">
    <property type="entry name" value="GIY-YIG_endonuc"/>
</dbReference>
<dbReference type="PROSITE" id="PS50164">
    <property type="entry name" value="GIY_YIG"/>
    <property type="match status" value="1"/>
</dbReference>
<dbReference type="CDD" id="cd10456">
    <property type="entry name" value="GIY-YIG_UPF0213"/>
    <property type="match status" value="1"/>
</dbReference>
<dbReference type="AlphaFoldDB" id="A0A1G2SFD8"/>
<feature type="domain" description="GIY-YIG" evidence="2">
    <location>
        <begin position="1"/>
        <end position="75"/>
    </location>
</feature>
<dbReference type="SUPFAM" id="SSF82771">
    <property type="entry name" value="GIY-YIG endonuclease"/>
    <property type="match status" value="1"/>
</dbReference>
<dbReference type="PANTHER" id="PTHR34477">
    <property type="entry name" value="UPF0213 PROTEIN YHBQ"/>
    <property type="match status" value="1"/>
</dbReference>
<dbReference type="Pfam" id="PF01541">
    <property type="entry name" value="GIY-YIG"/>
    <property type="match status" value="1"/>
</dbReference>
<evidence type="ECO:0000259" key="2">
    <source>
        <dbReference type="PROSITE" id="PS50164"/>
    </source>
</evidence>
<evidence type="ECO:0000313" key="3">
    <source>
        <dbReference type="EMBL" id="OHA83797.1"/>
    </source>
</evidence>
<gene>
    <name evidence="3" type="ORF">A2937_01865</name>
</gene>
<comment type="caution">
    <text evidence="3">The sequence shown here is derived from an EMBL/GenBank/DDBJ whole genome shotgun (WGS) entry which is preliminary data.</text>
</comment>
<dbReference type="Proteomes" id="UP000177987">
    <property type="component" value="Unassembled WGS sequence"/>
</dbReference>
<dbReference type="STRING" id="1802727.A2937_01865"/>
<name>A0A1G2SFD8_9BACT</name>
<accession>A0A1G2SFD8</accession>
<evidence type="ECO:0000256" key="1">
    <source>
        <dbReference type="ARBA" id="ARBA00007435"/>
    </source>
</evidence>
<dbReference type="EMBL" id="MHUW01000013">
    <property type="protein sequence ID" value="OHA83797.1"/>
    <property type="molecule type" value="Genomic_DNA"/>
</dbReference>
<protein>
    <recommendedName>
        <fullName evidence="2">GIY-YIG domain-containing protein</fullName>
    </recommendedName>
</protein>
<dbReference type="PANTHER" id="PTHR34477:SF1">
    <property type="entry name" value="UPF0213 PROTEIN YHBQ"/>
    <property type="match status" value="1"/>
</dbReference>